<dbReference type="SUPFAM" id="SSF52540">
    <property type="entry name" value="P-loop containing nucleoside triphosphate hydrolases"/>
    <property type="match status" value="1"/>
</dbReference>
<accession>A0A1T4KPQ7</accession>
<evidence type="ECO:0000256" key="3">
    <source>
        <dbReference type="ARBA" id="ARBA00023125"/>
    </source>
</evidence>
<dbReference type="PROSITE" id="PS51192">
    <property type="entry name" value="HELICASE_ATP_BIND_1"/>
    <property type="match status" value="1"/>
</dbReference>
<evidence type="ECO:0000256" key="1">
    <source>
        <dbReference type="ARBA" id="ARBA00022741"/>
    </source>
</evidence>
<evidence type="ECO:0000259" key="5">
    <source>
        <dbReference type="PROSITE" id="PS51194"/>
    </source>
</evidence>
<proteinExistence type="predicted"/>
<dbReference type="RefSeq" id="WP_078809356.1">
    <property type="nucleotide sequence ID" value="NZ_FUWM01000006.1"/>
</dbReference>
<sequence>MKEAKFVIYLLVINQKRYKVNLAYKPEIELSYYLQNNIWANKELKAYALTKPLPIGLVEYTYKRVTTVQEREGVLIRDLFDDITELKHECSRRIEDVLSYYSLTEYNQIRDVKSVNITFPSKKSLKGIHQLLAGRLLYYDEIIDALGENQLTLNTSLSLILQTLKLETKLEIIPSIFFQADNHLVCQRCGEEEKLIAMECNYCGLTDYYCDNCISMGQARICRPLYEFKPVSKTNTVNAIVKPKLNFELTAAQSDASQELVQFLSSQQQEALVWAVCGAGKTEVSFQAIAKVLARGGEVLFAIPRKDAVIELAPRLKESFPNFEVSVLYGGSETKYDLAPITVATTHQVLRFKDKFDLIILDEVDAFPYQGNQMLKRAVNRSCHLQGKIIYMTATPNNNLIDFEHEDDKILIKIPARYHGHPVPEPELVVTKLWYNKEAKEIKLSEKIFTIISQSIYQDLSQLFIFLPTRELVELVGEKLQEELPKINGESWVQYSHAQDSKRDKKREEFCNGKYPILVATTIMERAITVPKANVLVLFADWDFIFDLPTLIQMAGRAGRSLEYPDGEVWFIGQQITSEMKKAKSRIQSLNQEARKKGYLIRDN</sequence>
<dbReference type="Pfam" id="PF00271">
    <property type="entry name" value="Helicase_C"/>
    <property type="match status" value="1"/>
</dbReference>
<keyword evidence="7" id="KW-1185">Reference proteome</keyword>
<feature type="domain" description="Helicase C-terminal" evidence="5">
    <location>
        <begin position="455"/>
        <end position="604"/>
    </location>
</feature>
<gene>
    <name evidence="6" type="ORF">SAMN02745118_00866</name>
</gene>
<dbReference type="InterPro" id="IPR014001">
    <property type="entry name" value="Helicase_ATP-bd"/>
</dbReference>
<dbReference type="EMBL" id="FUWM01000006">
    <property type="protein sequence ID" value="SJZ44392.1"/>
    <property type="molecule type" value="Genomic_DNA"/>
</dbReference>
<dbReference type="SMART" id="SM00490">
    <property type="entry name" value="HELICc"/>
    <property type="match status" value="1"/>
</dbReference>
<keyword evidence="2" id="KW-0067">ATP-binding</keyword>
<dbReference type="GO" id="GO:0005524">
    <property type="term" value="F:ATP binding"/>
    <property type="evidence" value="ECO:0007669"/>
    <property type="project" value="UniProtKB-KW"/>
</dbReference>
<organism evidence="6 7">
    <name type="scientific">Selenihalanaerobacter shriftii</name>
    <dbReference type="NCBI Taxonomy" id="142842"/>
    <lineage>
        <taxon>Bacteria</taxon>
        <taxon>Bacillati</taxon>
        <taxon>Bacillota</taxon>
        <taxon>Clostridia</taxon>
        <taxon>Halanaerobiales</taxon>
        <taxon>Halobacteroidaceae</taxon>
        <taxon>Selenihalanaerobacter</taxon>
    </lineage>
</organism>
<dbReference type="PANTHER" id="PTHR30580:SF1">
    <property type="entry name" value="COMF OPERON PROTEIN 1"/>
    <property type="match status" value="1"/>
</dbReference>
<keyword evidence="1" id="KW-0547">Nucleotide-binding</keyword>
<dbReference type="SMART" id="SM00487">
    <property type="entry name" value="DEXDc"/>
    <property type="match status" value="1"/>
</dbReference>
<dbReference type="InterPro" id="IPR006935">
    <property type="entry name" value="Helicase/UvrB_N"/>
</dbReference>
<evidence type="ECO:0000313" key="7">
    <source>
        <dbReference type="Proteomes" id="UP000190625"/>
    </source>
</evidence>
<dbReference type="InterPro" id="IPR027417">
    <property type="entry name" value="P-loop_NTPase"/>
</dbReference>
<dbReference type="GO" id="GO:0006310">
    <property type="term" value="P:DNA recombination"/>
    <property type="evidence" value="ECO:0007669"/>
    <property type="project" value="TreeGrafter"/>
</dbReference>
<dbReference type="PROSITE" id="PS51194">
    <property type="entry name" value="HELICASE_CTER"/>
    <property type="match status" value="1"/>
</dbReference>
<dbReference type="PANTHER" id="PTHR30580">
    <property type="entry name" value="PRIMOSOMAL PROTEIN N"/>
    <property type="match status" value="1"/>
</dbReference>
<dbReference type="Proteomes" id="UP000190625">
    <property type="component" value="Unassembled WGS sequence"/>
</dbReference>
<dbReference type="GO" id="GO:0016787">
    <property type="term" value="F:hydrolase activity"/>
    <property type="evidence" value="ECO:0007669"/>
    <property type="project" value="InterPro"/>
</dbReference>
<evidence type="ECO:0000259" key="4">
    <source>
        <dbReference type="PROSITE" id="PS51192"/>
    </source>
</evidence>
<dbReference type="AlphaFoldDB" id="A0A1T4KPQ7"/>
<evidence type="ECO:0000313" key="6">
    <source>
        <dbReference type="EMBL" id="SJZ44392.1"/>
    </source>
</evidence>
<dbReference type="InterPro" id="IPR001650">
    <property type="entry name" value="Helicase_C-like"/>
</dbReference>
<dbReference type="STRING" id="142842.SAMN02745118_00866"/>
<feature type="domain" description="Helicase ATP-binding" evidence="4">
    <location>
        <begin position="262"/>
        <end position="414"/>
    </location>
</feature>
<dbReference type="Gene3D" id="3.40.50.300">
    <property type="entry name" value="P-loop containing nucleotide triphosphate hydrolases"/>
    <property type="match status" value="2"/>
</dbReference>
<dbReference type="GO" id="GO:0006302">
    <property type="term" value="P:double-strand break repair"/>
    <property type="evidence" value="ECO:0007669"/>
    <property type="project" value="TreeGrafter"/>
</dbReference>
<dbReference type="GO" id="GO:0043138">
    <property type="term" value="F:3'-5' DNA helicase activity"/>
    <property type="evidence" value="ECO:0007669"/>
    <property type="project" value="TreeGrafter"/>
</dbReference>
<name>A0A1T4KPQ7_9FIRM</name>
<dbReference type="Pfam" id="PF04851">
    <property type="entry name" value="ResIII"/>
    <property type="match status" value="1"/>
</dbReference>
<reference evidence="7" key="1">
    <citation type="submission" date="2017-02" db="EMBL/GenBank/DDBJ databases">
        <authorList>
            <person name="Varghese N."/>
            <person name="Submissions S."/>
        </authorList>
    </citation>
    <scope>NUCLEOTIDE SEQUENCE [LARGE SCALE GENOMIC DNA]</scope>
    <source>
        <strain evidence="7">ATCC BAA-73</strain>
    </source>
</reference>
<dbReference type="OrthoDB" id="2077914at2"/>
<protein>
    <submittedName>
        <fullName evidence="6">Competence protein ComFA</fullName>
    </submittedName>
</protein>
<dbReference type="GO" id="GO:0003677">
    <property type="term" value="F:DNA binding"/>
    <property type="evidence" value="ECO:0007669"/>
    <property type="project" value="UniProtKB-KW"/>
</dbReference>
<keyword evidence="3" id="KW-0238">DNA-binding</keyword>
<evidence type="ECO:0000256" key="2">
    <source>
        <dbReference type="ARBA" id="ARBA00022840"/>
    </source>
</evidence>
<dbReference type="GO" id="GO:0006270">
    <property type="term" value="P:DNA replication initiation"/>
    <property type="evidence" value="ECO:0007669"/>
    <property type="project" value="TreeGrafter"/>
</dbReference>